<organism evidence="1 2">
    <name type="scientific">Paspalum notatum var. saurae</name>
    <dbReference type="NCBI Taxonomy" id="547442"/>
    <lineage>
        <taxon>Eukaryota</taxon>
        <taxon>Viridiplantae</taxon>
        <taxon>Streptophyta</taxon>
        <taxon>Embryophyta</taxon>
        <taxon>Tracheophyta</taxon>
        <taxon>Spermatophyta</taxon>
        <taxon>Magnoliopsida</taxon>
        <taxon>Liliopsida</taxon>
        <taxon>Poales</taxon>
        <taxon>Poaceae</taxon>
        <taxon>PACMAD clade</taxon>
        <taxon>Panicoideae</taxon>
        <taxon>Andropogonodae</taxon>
        <taxon>Paspaleae</taxon>
        <taxon>Paspalinae</taxon>
        <taxon>Paspalum</taxon>
    </lineage>
</organism>
<keyword evidence="2" id="KW-1185">Reference proteome</keyword>
<proteinExistence type="predicted"/>
<gene>
    <name evidence="1" type="ORF">U9M48_042273</name>
</gene>
<accession>A0AAQ3UUS4</accession>
<evidence type="ECO:0000313" key="2">
    <source>
        <dbReference type="Proteomes" id="UP001341281"/>
    </source>
</evidence>
<dbReference type="AlphaFoldDB" id="A0AAQ3UUS4"/>
<evidence type="ECO:0000313" key="1">
    <source>
        <dbReference type="EMBL" id="WVZ96665.1"/>
    </source>
</evidence>
<protein>
    <submittedName>
        <fullName evidence="1">Uncharacterized protein</fullName>
    </submittedName>
</protein>
<sequence>MPAAALQPEGDDGEANILAVWYSMASSKPETALGEAVAAVLLGEVSMAGPELSATNTLPSTAALIVEPQLMR</sequence>
<dbReference type="Proteomes" id="UP001341281">
    <property type="component" value="Chromosome 10"/>
</dbReference>
<reference evidence="1 2" key="1">
    <citation type="submission" date="2024-02" db="EMBL/GenBank/DDBJ databases">
        <title>High-quality chromosome-scale genome assembly of Pensacola bahiagrass (Paspalum notatum Flugge var. saurae).</title>
        <authorList>
            <person name="Vega J.M."/>
            <person name="Podio M."/>
            <person name="Orjuela J."/>
            <person name="Siena L.A."/>
            <person name="Pessino S.C."/>
            <person name="Combes M.C."/>
            <person name="Mariac C."/>
            <person name="Albertini E."/>
            <person name="Pupilli F."/>
            <person name="Ortiz J.P.A."/>
            <person name="Leblanc O."/>
        </authorList>
    </citation>
    <scope>NUCLEOTIDE SEQUENCE [LARGE SCALE GENOMIC DNA]</scope>
    <source>
        <strain evidence="1">R1</strain>
        <tissue evidence="1">Leaf</tissue>
    </source>
</reference>
<name>A0AAQ3UUS4_PASNO</name>
<dbReference type="EMBL" id="CP144754">
    <property type="protein sequence ID" value="WVZ96665.1"/>
    <property type="molecule type" value="Genomic_DNA"/>
</dbReference>